<dbReference type="EC" id="2.1.1.-" evidence="7"/>
<feature type="binding site" evidence="6">
    <location>
        <position position="91"/>
    </location>
    <ligand>
        <name>S-adenosyl-L-methionine</name>
        <dbReference type="ChEBI" id="CHEBI:59789"/>
    </ligand>
</feature>
<feature type="binding site" evidence="6">
    <location>
        <position position="119"/>
    </location>
    <ligand>
        <name>S-adenosyl-L-methionine</name>
        <dbReference type="ChEBI" id="CHEBI:59789"/>
    </ligand>
</feature>
<dbReference type="Proteomes" id="UP000332933">
    <property type="component" value="Unassembled WGS sequence"/>
</dbReference>
<reference evidence="9" key="2">
    <citation type="submission" date="2019-06" db="EMBL/GenBank/DDBJ databases">
        <title>Genomics analysis of Aphanomyces spp. identifies a new class of oomycete effector associated with host adaptation.</title>
        <authorList>
            <person name="Gaulin E."/>
        </authorList>
    </citation>
    <scope>NUCLEOTIDE SEQUENCE</scope>
    <source>
        <strain evidence="9">CBS 578.67</strain>
    </source>
</reference>
<dbReference type="InterPro" id="IPR029063">
    <property type="entry name" value="SAM-dependent_MTases_sf"/>
</dbReference>
<evidence type="ECO:0000256" key="5">
    <source>
        <dbReference type="ARBA" id="ARBA00022884"/>
    </source>
</evidence>
<comment type="similarity">
    <text evidence="6 7">Belongs to the class I-like SAM-binding methyltransferase superfamily. rRNA adenine N(6)-methyltransferase family.</text>
</comment>
<dbReference type="NCBIfam" id="TIGR00755">
    <property type="entry name" value="ksgA"/>
    <property type="match status" value="1"/>
</dbReference>
<dbReference type="PROSITE" id="PS51689">
    <property type="entry name" value="SAM_RNA_A_N6_MT"/>
    <property type="match status" value="1"/>
</dbReference>
<keyword evidence="3 6" id="KW-0808">Transferase</keyword>
<dbReference type="SUPFAM" id="SSF53335">
    <property type="entry name" value="S-adenosyl-L-methionine-dependent methyltransferases"/>
    <property type="match status" value="1"/>
</dbReference>
<keyword evidence="11" id="KW-1185">Reference proteome</keyword>
<dbReference type="PANTHER" id="PTHR11727">
    <property type="entry name" value="DIMETHYLADENOSINE TRANSFERASE"/>
    <property type="match status" value="1"/>
</dbReference>
<keyword evidence="1 7" id="KW-0698">rRNA processing</keyword>
<keyword evidence="5 6" id="KW-0694">RNA-binding</keyword>
<evidence type="ECO:0000259" key="8">
    <source>
        <dbReference type="SMART" id="SM00650"/>
    </source>
</evidence>
<protein>
    <recommendedName>
        <fullName evidence="7">rRNA adenine N(6)-methyltransferase</fullName>
        <ecNumber evidence="7">2.1.1.-</ecNumber>
    </recommendedName>
</protein>
<feature type="binding site" evidence="6">
    <location>
        <position position="70"/>
    </location>
    <ligand>
        <name>S-adenosyl-L-methionine</name>
        <dbReference type="ChEBI" id="CHEBI:59789"/>
    </ligand>
</feature>
<keyword evidence="4 6" id="KW-0949">S-adenosyl-L-methionine</keyword>
<evidence type="ECO:0000256" key="1">
    <source>
        <dbReference type="ARBA" id="ARBA00022552"/>
    </source>
</evidence>
<dbReference type="GO" id="GO:0003723">
    <property type="term" value="F:RNA binding"/>
    <property type="evidence" value="ECO:0007669"/>
    <property type="project" value="UniProtKB-UniRule"/>
</dbReference>
<dbReference type="EMBL" id="CAADRA010000133">
    <property type="protein sequence ID" value="VFT78772.1"/>
    <property type="molecule type" value="Genomic_DNA"/>
</dbReference>
<reference evidence="10 11" key="1">
    <citation type="submission" date="2019-03" db="EMBL/GenBank/DDBJ databases">
        <authorList>
            <person name="Gaulin E."/>
            <person name="Dumas B."/>
        </authorList>
    </citation>
    <scope>NUCLEOTIDE SEQUENCE [LARGE SCALE GENOMIC DNA]</scope>
    <source>
        <strain evidence="10">CBS 568.67</strain>
    </source>
</reference>
<evidence type="ECO:0000256" key="3">
    <source>
        <dbReference type="ARBA" id="ARBA00022679"/>
    </source>
</evidence>
<evidence type="ECO:0000313" key="11">
    <source>
        <dbReference type="Proteomes" id="UP000332933"/>
    </source>
</evidence>
<feature type="binding site" evidence="6">
    <location>
        <position position="45"/>
    </location>
    <ligand>
        <name>S-adenosyl-L-methionine</name>
        <dbReference type="ChEBI" id="CHEBI:59789"/>
    </ligand>
</feature>
<dbReference type="GO" id="GO:0000179">
    <property type="term" value="F:rRNA (adenine-N6,N6-)-dimethyltransferase activity"/>
    <property type="evidence" value="ECO:0007669"/>
    <property type="project" value="UniProtKB-UniRule"/>
</dbReference>
<dbReference type="InterPro" id="IPR011530">
    <property type="entry name" value="rRNA_adenine_dimethylase"/>
</dbReference>
<evidence type="ECO:0000256" key="6">
    <source>
        <dbReference type="PROSITE-ProRule" id="PRU01026"/>
    </source>
</evidence>
<dbReference type="InterPro" id="IPR020598">
    <property type="entry name" value="rRNA_Ade_methylase_Trfase_N"/>
</dbReference>
<dbReference type="HAMAP" id="MF_00607">
    <property type="entry name" value="16SrRNA_methyltr_A"/>
    <property type="match status" value="1"/>
</dbReference>
<name>A0A485K6J8_9STRA</name>
<dbReference type="InterPro" id="IPR020596">
    <property type="entry name" value="rRNA_Ade_Mease_Trfase_CS"/>
</dbReference>
<evidence type="ECO:0000313" key="10">
    <source>
        <dbReference type="EMBL" id="VFT78772.1"/>
    </source>
</evidence>
<feature type="binding site" evidence="6">
    <location>
        <position position="43"/>
    </location>
    <ligand>
        <name>S-adenosyl-L-methionine</name>
        <dbReference type="ChEBI" id="CHEBI:59789"/>
    </ligand>
</feature>
<proteinExistence type="inferred from homology"/>
<dbReference type="Gene3D" id="3.40.50.150">
    <property type="entry name" value="Vaccinia Virus protein VP39"/>
    <property type="match status" value="1"/>
</dbReference>
<dbReference type="InterPro" id="IPR001737">
    <property type="entry name" value="KsgA/Erm"/>
</dbReference>
<dbReference type="PANTHER" id="PTHR11727:SF7">
    <property type="entry name" value="DIMETHYLADENOSINE TRANSFERASE-RELATED"/>
    <property type="match status" value="1"/>
</dbReference>
<dbReference type="AlphaFoldDB" id="A0A485K6J8"/>
<evidence type="ECO:0000256" key="4">
    <source>
        <dbReference type="ARBA" id="ARBA00022691"/>
    </source>
</evidence>
<evidence type="ECO:0000256" key="7">
    <source>
        <dbReference type="RuleBase" id="RU362106"/>
    </source>
</evidence>
<dbReference type="Gene3D" id="1.10.8.480">
    <property type="match status" value="1"/>
</dbReference>
<dbReference type="CDD" id="cd02440">
    <property type="entry name" value="AdoMet_MTases"/>
    <property type="match status" value="1"/>
</dbReference>
<evidence type="ECO:0000313" key="9">
    <source>
        <dbReference type="EMBL" id="KAF0718662.1"/>
    </source>
</evidence>
<organism evidence="10 11">
    <name type="scientific">Aphanomyces stellatus</name>
    <dbReference type="NCBI Taxonomy" id="120398"/>
    <lineage>
        <taxon>Eukaryota</taxon>
        <taxon>Sar</taxon>
        <taxon>Stramenopiles</taxon>
        <taxon>Oomycota</taxon>
        <taxon>Saprolegniomycetes</taxon>
        <taxon>Saprolegniales</taxon>
        <taxon>Verrucalvaceae</taxon>
        <taxon>Aphanomyces</taxon>
    </lineage>
</organism>
<feature type="binding site" evidence="6">
    <location>
        <position position="137"/>
    </location>
    <ligand>
        <name>S-adenosyl-L-methionine</name>
        <dbReference type="ChEBI" id="CHEBI:59789"/>
    </ligand>
</feature>
<dbReference type="EMBL" id="VJMH01000133">
    <property type="protein sequence ID" value="KAF0718662.1"/>
    <property type="molecule type" value="Genomic_DNA"/>
</dbReference>
<gene>
    <name evidence="10" type="primary">Aste57867_1558</name>
    <name evidence="9" type="ORF">As57867_001557</name>
    <name evidence="10" type="ORF">ASTE57867_1558</name>
</gene>
<evidence type="ECO:0000256" key="2">
    <source>
        <dbReference type="ARBA" id="ARBA00022603"/>
    </source>
</evidence>
<dbReference type="SMART" id="SM00650">
    <property type="entry name" value="rADc"/>
    <property type="match status" value="1"/>
</dbReference>
<feature type="domain" description="Ribosomal RNA adenine methylase transferase N-terminal" evidence="8">
    <location>
        <begin position="50"/>
        <end position="223"/>
    </location>
</feature>
<dbReference type="Pfam" id="PF00398">
    <property type="entry name" value="RrnaAD"/>
    <property type="match status" value="1"/>
</dbReference>
<accession>A0A485K6J8</accession>
<dbReference type="PROSITE" id="PS01131">
    <property type="entry name" value="RRNA_A_DIMETH"/>
    <property type="match status" value="1"/>
</dbReference>
<keyword evidence="2 6" id="KW-0489">Methyltransferase</keyword>
<dbReference type="OrthoDB" id="74991at2759"/>
<sequence length="323" mass="35288">MLLRSAAARIVGHALLRSTARHATTSSVRVENTPSLKRSLGQHLLVNPSILQSIVDASDLLPTDHVLEVGPGTGNLTLLLLGLVDKVTVVEYDHRMINQLKERFAGELASEQLEIVHGDFAKMSMGSLPPFDMCVANIPYNISSPVIGQLLSQPHPSLRGAVLMVQEEFALRLMATAGTKNYSRLSVNTSFQADVTSVVKVPRKNFVPPPKVDSRVIKIVLNNTQPPVAQLAKLDTFLRIAFQRKNKTLRSQLTSKFAAPFLTTGADPEHTKAIVWGTLEALGWLDARAIKLTGTQFITLMDALEDSGLTFLPSTFGTFDKDE</sequence>